<feature type="region of interest" description="Disordered" evidence="1">
    <location>
        <begin position="635"/>
        <end position="1136"/>
    </location>
</feature>
<feature type="compositionally biased region" description="Basic and acidic residues" evidence="1">
    <location>
        <begin position="799"/>
        <end position="816"/>
    </location>
</feature>
<feature type="compositionally biased region" description="Low complexity" evidence="1">
    <location>
        <begin position="921"/>
        <end position="931"/>
    </location>
</feature>
<gene>
    <name evidence="3" type="primary">LOC114847683</name>
</gene>
<reference evidence="3" key="1">
    <citation type="submission" date="2025-08" db="UniProtKB">
        <authorList>
            <consortium name="RefSeq"/>
        </authorList>
    </citation>
    <scope>IDENTIFICATION</scope>
</reference>
<feature type="compositionally biased region" description="Pro residues" evidence="1">
    <location>
        <begin position="134"/>
        <end position="143"/>
    </location>
</feature>
<protein>
    <submittedName>
        <fullName evidence="3">Uncharacterized protein KIAA2012 homolog</fullName>
    </submittedName>
</protein>
<feature type="region of interest" description="Disordered" evidence="1">
    <location>
        <begin position="249"/>
        <end position="298"/>
    </location>
</feature>
<accession>A0A9W2XGJ8</accession>
<feature type="compositionally biased region" description="Basic residues" evidence="1">
    <location>
        <begin position="750"/>
        <end position="759"/>
    </location>
</feature>
<dbReference type="PANTHER" id="PTHR21937">
    <property type="entry name" value="CCDC66 DOMAIN-CONTAINING PROTEIN"/>
    <property type="match status" value="1"/>
</dbReference>
<feature type="compositionally biased region" description="Polar residues" evidence="1">
    <location>
        <begin position="701"/>
        <end position="710"/>
    </location>
</feature>
<feature type="compositionally biased region" description="Basic and acidic residues" evidence="1">
    <location>
        <begin position="948"/>
        <end position="959"/>
    </location>
</feature>
<feature type="region of interest" description="Disordered" evidence="1">
    <location>
        <begin position="175"/>
        <end position="194"/>
    </location>
</feature>
<dbReference type="GeneID" id="114847683"/>
<feature type="compositionally biased region" description="Low complexity" evidence="1">
    <location>
        <begin position="890"/>
        <end position="907"/>
    </location>
</feature>
<feature type="compositionally biased region" description="Basic and acidic residues" evidence="1">
    <location>
        <begin position="179"/>
        <end position="194"/>
    </location>
</feature>
<dbReference type="Pfam" id="PF15709">
    <property type="entry name" value="DUF4670"/>
    <property type="match status" value="1"/>
</dbReference>
<dbReference type="RefSeq" id="XP_055360844.1">
    <property type="nucleotide sequence ID" value="XM_055504869.1"/>
</dbReference>
<feature type="compositionally biased region" description="Polar residues" evidence="1">
    <location>
        <begin position="274"/>
        <end position="293"/>
    </location>
</feature>
<dbReference type="OrthoDB" id="6162046at2759"/>
<feature type="compositionally biased region" description="Basic residues" evidence="1">
    <location>
        <begin position="390"/>
        <end position="400"/>
    </location>
</feature>
<evidence type="ECO:0000256" key="1">
    <source>
        <dbReference type="SAM" id="MobiDB-lite"/>
    </source>
</evidence>
<proteinExistence type="predicted"/>
<feature type="compositionally biased region" description="Basic and acidic residues" evidence="1">
    <location>
        <begin position="657"/>
        <end position="667"/>
    </location>
</feature>
<evidence type="ECO:0000313" key="2">
    <source>
        <dbReference type="Proteomes" id="UP000515150"/>
    </source>
</evidence>
<organism evidence="2 3">
    <name type="scientific">Betta splendens</name>
    <name type="common">Siamese fighting fish</name>
    <dbReference type="NCBI Taxonomy" id="158456"/>
    <lineage>
        <taxon>Eukaryota</taxon>
        <taxon>Metazoa</taxon>
        <taxon>Chordata</taxon>
        <taxon>Craniata</taxon>
        <taxon>Vertebrata</taxon>
        <taxon>Euteleostomi</taxon>
        <taxon>Actinopterygii</taxon>
        <taxon>Neopterygii</taxon>
        <taxon>Teleostei</taxon>
        <taxon>Neoteleostei</taxon>
        <taxon>Acanthomorphata</taxon>
        <taxon>Anabantaria</taxon>
        <taxon>Anabantiformes</taxon>
        <taxon>Anabantoidei</taxon>
        <taxon>Osphronemidae</taxon>
        <taxon>Betta</taxon>
    </lineage>
</organism>
<keyword evidence="2" id="KW-1185">Reference proteome</keyword>
<sequence>MTDLPLSLLSRGCGRLVAPSGGSGGRDGRLDVCLTPQDYDLWKSKEALLLPSRGRLLAKPTVPKTFSTRRGALLLYSQELVSVETSHRPDVGVRKKKVIQRDTQQMKQRLSSLKELTAAILSYRNNQSSSSRLAPPPNLPPPLHCTRPASPRATAPAGLDLLLQLNPQWLPAKNSTAVKTHEKDTDEQQDSERVRVDVFLQMPRTSRTPTPQQWLHYVATSPDKAEQQQSDTDDILQDPERSLHVMDTETCHGDADDGGAAIQDGRNPDDEDGTSTGKQKQQIHGKPETNTPLGLSLRQRVKRSLFNRLWEETDEPRSEASSCDGHHPQRLPPIAEGRALTPDQRSHVSAQPGAQGDAAQVQPQENMSRLNKQPLVLPLLFPATDDTKQRRGRDKTKKQPFKRDVVETGGGGGGGRLPSDKACVIHLEPEEEPSPPVGVLGCVAGWRGPGRQSSFAFLQNRTPDPHEPGDSALVRGVLPLELRDFQNGRSAGCLILGPDGEIIQLSLDTSRGSLQEDGDLKQRALQVLSTEGEELPWVIVLQPEAVDTEGEVEPSTCGPQSDAPQSMHRDFVQGVFQETERHSALFNQFVTGDLSLSTKQQIENSFKGNDVSVRNSSVFNSNQFSGLPISTETKACSPRGHANTVIMTKNKTQSAEEPLKMWKEAKTRVKVPPLREQGGKEQLRGGSSDEDEEDDEELSTTEKTLQNISPGETAAKDEDRWRKKRVTEEDAVTAGKNETSTELNELEKRTMKKEKHQKPRSGDVQSVRGLRRESVSREEAETQDQSVPSPKKKKKKIKNRGDTKLKELSEDQESVRRKASAGGRRGRRGRPAHKELTVENPPEDEDVGIHQEKQADPRRPSATHTTEDTEDGSDPDTDDLGTSDKRSCIQSLRSSLASSQRNPSSSVRPPPSFYERTVPASSSRGRLSSCSTVMITEDQLMLNPVKPEFPRPTKSREAEEAAAQRVAQRAERRRQEVERKRRQQEEEERKQQQKEQTEERMKNELEGERRKRAEELRLKKLTEEEERRRREEEEQEKARREQAQRERERRRQEDMRRQIERLRRMREQEEQRRKAEQERLRVEEEKKEQEEENHKLQQMDERERTEYLGRKEREKEERQKEEGERRRREQEAACSAAEEARLQAELLAGQMALLQQQRDLMLEAEGLEKTRGISRPWIYSYFTLLQLLGPNSVRAVTKTP</sequence>
<dbReference type="InterPro" id="IPR031440">
    <property type="entry name" value="DUF4670"/>
</dbReference>
<name>A0A9W2XGJ8_BETSP</name>
<feature type="region of interest" description="Disordered" evidence="1">
    <location>
        <begin position="312"/>
        <end position="365"/>
    </location>
</feature>
<feature type="compositionally biased region" description="Basic and acidic residues" evidence="1">
    <location>
        <begin position="847"/>
        <end position="859"/>
    </location>
</feature>
<dbReference type="PANTHER" id="PTHR21937:SF5">
    <property type="entry name" value="GENE 973-RELATED"/>
    <property type="match status" value="1"/>
</dbReference>
<feature type="compositionally biased region" description="Basic and acidic residues" evidence="1">
    <location>
        <begin position="770"/>
        <end position="780"/>
    </location>
</feature>
<feature type="compositionally biased region" description="Acidic residues" evidence="1">
    <location>
        <begin position="688"/>
        <end position="699"/>
    </location>
</feature>
<dbReference type="KEGG" id="bspl:114847683"/>
<feature type="compositionally biased region" description="Polar residues" evidence="1">
    <location>
        <begin position="645"/>
        <end position="655"/>
    </location>
</feature>
<dbReference type="AlphaFoldDB" id="A0A9W2XGJ8"/>
<feature type="compositionally biased region" description="Acidic residues" evidence="1">
    <location>
        <begin position="868"/>
        <end position="881"/>
    </location>
</feature>
<dbReference type="Proteomes" id="UP000515150">
    <property type="component" value="Chromosome 21"/>
</dbReference>
<evidence type="ECO:0000313" key="3">
    <source>
        <dbReference type="RefSeq" id="XP_055360844.1"/>
    </source>
</evidence>
<feature type="region of interest" description="Disordered" evidence="1">
    <location>
        <begin position="125"/>
        <end position="154"/>
    </location>
</feature>
<feature type="compositionally biased region" description="Basic and acidic residues" evidence="1">
    <location>
        <begin position="968"/>
        <end position="1131"/>
    </location>
</feature>
<feature type="region of interest" description="Disordered" evidence="1">
    <location>
        <begin position="382"/>
        <end position="418"/>
    </location>
</feature>